<dbReference type="AlphaFoldDB" id="A0A0E9WJ24"/>
<protein>
    <submittedName>
        <fullName evidence="1">Uncharacterized protein</fullName>
    </submittedName>
</protein>
<organism evidence="1">
    <name type="scientific">Anguilla anguilla</name>
    <name type="common">European freshwater eel</name>
    <name type="synonym">Muraena anguilla</name>
    <dbReference type="NCBI Taxonomy" id="7936"/>
    <lineage>
        <taxon>Eukaryota</taxon>
        <taxon>Metazoa</taxon>
        <taxon>Chordata</taxon>
        <taxon>Craniata</taxon>
        <taxon>Vertebrata</taxon>
        <taxon>Euteleostomi</taxon>
        <taxon>Actinopterygii</taxon>
        <taxon>Neopterygii</taxon>
        <taxon>Teleostei</taxon>
        <taxon>Anguilliformes</taxon>
        <taxon>Anguillidae</taxon>
        <taxon>Anguilla</taxon>
    </lineage>
</organism>
<reference evidence="1" key="2">
    <citation type="journal article" date="2015" name="Fish Shellfish Immunol.">
        <title>Early steps in the European eel (Anguilla anguilla)-Vibrio vulnificus interaction in the gills: Role of the RtxA13 toxin.</title>
        <authorList>
            <person name="Callol A."/>
            <person name="Pajuelo D."/>
            <person name="Ebbesson L."/>
            <person name="Teles M."/>
            <person name="MacKenzie S."/>
            <person name="Amaro C."/>
        </authorList>
    </citation>
    <scope>NUCLEOTIDE SEQUENCE</scope>
</reference>
<accession>A0A0E9WJ24</accession>
<proteinExistence type="predicted"/>
<evidence type="ECO:0000313" key="1">
    <source>
        <dbReference type="EMBL" id="JAH89488.1"/>
    </source>
</evidence>
<name>A0A0E9WJ24_ANGAN</name>
<dbReference type="EMBL" id="GBXM01019089">
    <property type="protein sequence ID" value="JAH89488.1"/>
    <property type="molecule type" value="Transcribed_RNA"/>
</dbReference>
<reference evidence="1" key="1">
    <citation type="submission" date="2014-11" db="EMBL/GenBank/DDBJ databases">
        <authorList>
            <person name="Amaro Gonzalez C."/>
        </authorList>
    </citation>
    <scope>NUCLEOTIDE SEQUENCE</scope>
</reference>
<sequence length="82" mass="9337">MSLDCGRKPEYREETHVDTGRTYKIKAILHTERPRPDVAGLGLREEFRAIRGPHLLVKQAHTWMILRISPGFKSVLLSTVGV</sequence>